<comment type="caution">
    <text evidence="2">The sequence shown here is derived from an EMBL/GenBank/DDBJ whole genome shotgun (WGS) entry which is preliminary data.</text>
</comment>
<dbReference type="RefSeq" id="XP_016588521.1">
    <property type="nucleotide sequence ID" value="XM_016736521.1"/>
</dbReference>
<reference evidence="2 3" key="2">
    <citation type="journal article" date="2015" name="Eukaryot. Cell">
        <title>Asexual propagation of a virulent clone complex in a human and feline outbreak of sporotrichosis.</title>
        <authorList>
            <person name="Teixeira Mde M."/>
            <person name="Rodrigues A.M."/>
            <person name="Tsui C.K."/>
            <person name="de Almeida L.G."/>
            <person name="Van Diepeningen A.D."/>
            <person name="van den Ende B.G."/>
            <person name="Fernandes G.F."/>
            <person name="Kano R."/>
            <person name="Hamelin R.C."/>
            <person name="Lopes-Bezerra L.M."/>
            <person name="Vasconcelos A.T."/>
            <person name="de Hoog S."/>
            <person name="de Camargo Z.P."/>
            <person name="Felipe M.S."/>
        </authorList>
    </citation>
    <scope>NUCLEOTIDE SEQUENCE [LARGE SCALE GENOMIC DNA]</scope>
    <source>
        <strain evidence="2 3">1099-18</strain>
    </source>
</reference>
<feature type="region of interest" description="Disordered" evidence="1">
    <location>
        <begin position="57"/>
        <end position="84"/>
    </location>
</feature>
<protein>
    <submittedName>
        <fullName evidence="2">Uncharacterized protein</fullName>
    </submittedName>
</protein>
<sequence>MKVAELEWADSFGFVGLFLLRHHLFGPQYDAPNPVYKGGKRKAPTRMVRFSRHSNLPLPCVDSGQTRQERPRSSDSAEGGLIADGDKTMLFDSILQLLSREPIPASPGKTMGDLHHDDTLNDVPHPDRESMSYDALENAWSAPKLSEGSLNLSATGPTSML</sequence>
<dbReference type="VEuPathDB" id="FungiDB:SPSK_09954"/>
<dbReference type="GeneID" id="27671798"/>
<dbReference type="EMBL" id="AXCR01000007">
    <property type="protein sequence ID" value="KJR85845.1"/>
    <property type="molecule type" value="Genomic_DNA"/>
</dbReference>
<dbReference type="KEGG" id="ssck:SPSK_09954"/>
<proteinExistence type="predicted"/>
<reference evidence="2 3" key="1">
    <citation type="journal article" date="2014" name="BMC Genomics">
        <title>Comparative genomics of the major fungal agents of human and animal Sporotrichosis: Sporothrix schenckii and Sporothrix brasiliensis.</title>
        <authorList>
            <person name="Teixeira M.M."/>
            <person name="de Almeida L.G."/>
            <person name="Kubitschek-Barreira P."/>
            <person name="Alves F.L."/>
            <person name="Kioshima E.S."/>
            <person name="Abadio A.K."/>
            <person name="Fernandes L."/>
            <person name="Derengowski L.S."/>
            <person name="Ferreira K.S."/>
            <person name="Souza R.C."/>
            <person name="Ruiz J.C."/>
            <person name="de Andrade N.C."/>
            <person name="Paes H.C."/>
            <person name="Nicola A.M."/>
            <person name="Albuquerque P."/>
            <person name="Gerber A.L."/>
            <person name="Martins V.P."/>
            <person name="Peconick L.D."/>
            <person name="Neto A.V."/>
            <person name="Chaucanez C.B."/>
            <person name="Silva P.A."/>
            <person name="Cunha O.L."/>
            <person name="de Oliveira F.F."/>
            <person name="dos Santos T.C."/>
            <person name="Barros A.L."/>
            <person name="Soares M.A."/>
            <person name="de Oliveira L.M."/>
            <person name="Marini M.M."/>
            <person name="Villalobos-Duno H."/>
            <person name="Cunha M.M."/>
            <person name="de Hoog S."/>
            <person name="da Silveira J.F."/>
            <person name="Henrissat B."/>
            <person name="Nino-Vega G.A."/>
            <person name="Cisalpino P.S."/>
            <person name="Mora-Montes H.M."/>
            <person name="Almeida S.R."/>
            <person name="Stajich J.E."/>
            <person name="Lopes-Bezerra L.M."/>
            <person name="Vasconcelos A.T."/>
            <person name="Felipe M.S."/>
        </authorList>
    </citation>
    <scope>NUCLEOTIDE SEQUENCE [LARGE SCALE GENOMIC DNA]</scope>
    <source>
        <strain evidence="2 3">1099-18</strain>
    </source>
</reference>
<dbReference type="AlphaFoldDB" id="A0A0F2MAI9"/>
<evidence type="ECO:0000313" key="2">
    <source>
        <dbReference type="EMBL" id="KJR85845.1"/>
    </source>
</evidence>
<dbReference type="Proteomes" id="UP000033710">
    <property type="component" value="Unassembled WGS sequence"/>
</dbReference>
<evidence type="ECO:0000256" key="1">
    <source>
        <dbReference type="SAM" id="MobiDB-lite"/>
    </source>
</evidence>
<feature type="compositionally biased region" description="Basic and acidic residues" evidence="1">
    <location>
        <begin position="112"/>
        <end position="130"/>
    </location>
</feature>
<feature type="region of interest" description="Disordered" evidence="1">
    <location>
        <begin position="102"/>
        <end position="130"/>
    </location>
</feature>
<evidence type="ECO:0000313" key="3">
    <source>
        <dbReference type="Proteomes" id="UP000033710"/>
    </source>
</evidence>
<organism evidence="2 3">
    <name type="scientific">Sporothrix schenckii 1099-18</name>
    <dbReference type="NCBI Taxonomy" id="1397361"/>
    <lineage>
        <taxon>Eukaryota</taxon>
        <taxon>Fungi</taxon>
        <taxon>Dikarya</taxon>
        <taxon>Ascomycota</taxon>
        <taxon>Pezizomycotina</taxon>
        <taxon>Sordariomycetes</taxon>
        <taxon>Sordariomycetidae</taxon>
        <taxon>Ophiostomatales</taxon>
        <taxon>Ophiostomataceae</taxon>
        <taxon>Sporothrix</taxon>
    </lineage>
</organism>
<name>A0A0F2MAI9_SPOSC</name>
<gene>
    <name evidence="2" type="ORF">SPSK_09954</name>
</gene>
<accession>A0A0F2MAI9</accession>